<dbReference type="GO" id="GO:0005829">
    <property type="term" value="C:cytosol"/>
    <property type="evidence" value="ECO:0007669"/>
    <property type="project" value="TreeGrafter"/>
</dbReference>
<dbReference type="NCBIfam" id="NF003843">
    <property type="entry name" value="PRK05422.1"/>
    <property type="match status" value="1"/>
</dbReference>
<keyword evidence="2 3" id="KW-0694">RNA-binding</keyword>
<dbReference type="SUPFAM" id="SSF74982">
    <property type="entry name" value="Small protein B (SmpB)"/>
    <property type="match status" value="1"/>
</dbReference>
<dbReference type="InterPro" id="IPR020081">
    <property type="entry name" value="SsrA-bd_prot_CS"/>
</dbReference>
<keyword evidence="1 3" id="KW-0963">Cytoplasm</keyword>
<dbReference type="CDD" id="cd09294">
    <property type="entry name" value="SmpB"/>
    <property type="match status" value="1"/>
</dbReference>
<dbReference type="NCBIfam" id="TIGR00086">
    <property type="entry name" value="smpB"/>
    <property type="match status" value="1"/>
</dbReference>
<evidence type="ECO:0000256" key="3">
    <source>
        <dbReference type="HAMAP-Rule" id="MF_00023"/>
    </source>
</evidence>
<dbReference type="EMBL" id="LCJQ01000002">
    <property type="protein sequence ID" value="KKT82162.1"/>
    <property type="molecule type" value="Genomic_DNA"/>
</dbReference>
<dbReference type="InterPro" id="IPR000037">
    <property type="entry name" value="SsrA-bd_prot"/>
</dbReference>
<organism evidence="4 5">
    <name type="scientific">Candidatus Azambacteria bacterium GW2011_GWA1_44_9</name>
    <dbReference type="NCBI Taxonomy" id="1618610"/>
    <lineage>
        <taxon>Bacteria</taxon>
        <taxon>Candidatus Azamiibacteriota</taxon>
    </lineage>
</organism>
<dbReference type="GO" id="GO:0070930">
    <property type="term" value="P:trans-translation-dependent protein tagging"/>
    <property type="evidence" value="ECO:0007669"/>
    <property type="project" value="TreeGrafter"/>
</dbReference>
<dbReference type="PATRIC" id="fig|1618610.3.peg.120"/>
<gene>
    <name evidence="3" type="primary">smpB</name>
    <name evidence="4" type="ORF">UW78_C0002G0043</name>
</gene>
<proteinExistence type="inferred from homology"/>
<evidence type="ECO:0000313" key="5">
    <source>
        <dbReference type="Proteomes" id="UP000034595"/>
    </source>
</evidence>
<comment type="function">
    <text evidence="3">Required for rescue of stalled ribosomes mediated by trans-translation. Binds to transfer-messenger RNA (tmRNA), required for stable association of tmRNA with ribosomes. tmRNA and SmpB together mimic tRNA shape, replacing the anticodon stem-loop with SmpB. tmRNA is encoded by the ssrA gene; the 2 termini fold to resemble tRNA(Ala) and it encodes a 'tag peptide', a short internal open reading frame. During trans-translation Ala-aminoacylated tmRNA acts like a tRNA, entering the A-site of stalled ribosomes, displacing the stalled mRNA. The ribosome then switches to translate the ORF on the tmRNA; the nascent peptide is terminated with the 'tag peptide' encoded by the tmRNA and targeted for degradation. The ribosome is freed to recommence translation, which seems to be the essential function of trans-translation.</text>
</comment>
<dbReference type="InterPro" id="IPR023620">
    <property type="entry name" value="SmpB"/>
</dbReference>
<dbReference type="PROSITE" id="PS01317">
    <property type="entry name" value="SSRP"/>
    <property type="match status" value="1"/>
</dbReference>
<dbReference type="GO" id="GO:0003723">
    <property type="term" value="F:RNA binding"/>
    <property type="evidence" value="ECO:0007669"/>
    <property type="project" value="UniProtKB-UniRule"/>
</dbReference>
<dbReference type="Gene3D" id="2.40.280.10">
    <property type="match status" value="1"/>
</dbReference>
<dbReference type="Proteomes" id="UP000034595">
    <property type="component" value="Unassembled WGS sequence"/>
</dbReference>
<dbReference type="Pfam" id="PF01668">
    <property type="entry name" value="SmpB"/>
    <property type="match status" value="1"/>
</dbReference>
<name>A0A0G1MMZ5_9BACT</name>
<comment type="subcellular location">
    <subcellularLocation>
        <location evidence="3">Cytoplasm</location>
    </subcellularLocation>
    <text evidence="3">The tmRNA-SmpB complex associates with stalled 70S ribosomes.</text>
</comment>
<accession>A0A0G1MMZ5</accession>
<dbReference type="AlphaFoldDB" id="A0A0G1MMZ5"/>
<evidence type="ECO:0000256" key="2">
    <source>
        <dbReference type="ARBA" id="ARBA00022884"/>
    </source>
</evidence>
<dbReference type="GO" id="GO:0070929">
    <property type="term" value="P:trans-translation"/>
    <property type="evidence" value="ECO:0007669"/>
    <property type="project" value="UniProtKB-UniRule"/>
</dbReference>
<dbReference type="PANTHER" id="PTHR30308:SF2">
    <property type="entry name" value="SSRA-BINDING PROTEIN"/>
    <property type="match status" value="1"/>
</dbReference>
<dbReference type="HAMAP" id="MF_00023">
    <property type="entry name" value="SmpB"/>
    <property type="match status" value="1"/>
</dbReference>
<evidence type="ECO:0000313" key="4">
    <source>
        <dbReference type="EMBL" id="KKT82162.1"/>
    </source>
</evidence>
<dbReference type="PANTHER" id="PTHR30308">
    <property type="entry name" value="TMRNA-BINDING COMPONENT OF TRANS-TRANSLATION TAGGING COMPLEX"/>
    <property type="match status" value="1"/>
</dbReference>
<protein>
    <recommendedName>
        <fullName evidence="3">SsrA-binding protein</fullName>
    </recommendedName>
    <alternativeName>
        <fullName evidence="3">Small protein B</fullName>
    </alternativeName>
</protein>
<sequence length="147" mass="17043">MSALSENRKAYFNYEILETLEAGIELRGYEVKAVKSGRASITGAFATIKDEQIWLTNADIPPYQPKNTPADYDPQRSRRLLLKKSEITYLIGKLQSERLTVVPLKLYNKGGRIKVELGLARGKRKYEKRETIKKRETQREIRRTLKK</sequence>
<reference evidence="4 5" key="1">
    <citation type="journal article" date="2015" name="Nature">
        <title>rRNA introns, odd ribosomes, and small enigmatic genomes across a large radiation of phyla.</title>
        <authorList>
            <person name="Brown C.T."/>
            <person name="Hug L.A."/>
            <person name="Thomas B.C."/>
            <person name="Sharon I."/>
            <person name="Castelle C.J."/>
            <person name="Singh A."/>
            <person name="Wilkins M.J."/>
            <person name="Williams K.H."/>
            <person name="Banfield J.F."/>
        </authorList>
    </citation>
    <scope>NUCLEOTIDE SEQUENCE [LARGE SCALE GENOMIC DNA]</scope>
</reference>
<comment type="similarity">
    <text evidence="3">Belongs to the SmpB family.</text>
</comment>
<comment type="caution">
    <text evidence="4">The sequence shown here is derived from an EMBL/GenBank/DDBJ whole genome shotgun (WGS) entry which is preliminary data.</text>
</comment>
<evidence type="ECO:0000256" key="1">
    <source>
        <dbReference type="ARBA" id="ARBA00022490"/>
    </source>
</evidence>